<reference evidence="11" key="1">
    <citation type="submission" date="2018-06" db="EMBL/GenBank/DDBJ databases">
        <authorList>
            <person name="Zhirakovskaya E."/>
        </authorList>
    </citation>
    <scope>NUCLEOTIDE SEQUENCE</scope>
</reference>
<dbReference type="AlphaFoldDB" id="A0A3B0TUU3"/>
<organism evidence="11">
    <name type="scientific">hydrothermal vent metagenome</name>
    <dbReference type="NCBI Taxonomy" id="652676"/>
    <lineage>
        <taxon>unclassified sequences</taxon>
        <taxon>metagenomes</taxon>
        <taxon>ecological metagenomes</taxon>
    </lineage>
</organism>
<evidence type="ECO:0000256" key="4">
    <source>
        <dbReference type="ARBA" id="ARBA00022723"/>
    </source>
</evidence>
<dbReference type="InterPro" id="IPR005841">
    <property type="entry name" value="Alpha-D-phosphohexomutase_SF"/>
</dbReference>
<dbReference type="Gene3D" id="3.40.120.10">
    <property type="entry name" value="Alpha-D-Glucose-1,6-Bisphosphate, subunit A, domain 3"/>
    <property type="match status" value="3"/>
</dbReference>
<comment type="similarity">
    <text evidence="2">Belongs to the phosphohexose mutase family.</text>
</comment>
<dbReference type="NCBIfam" id="TIGR01455">
    <property type="entry name" value="glmM"/>
    <property type="match status" value="1"/>
</dbReference>
<keyword evidence="6 11" id="KW-0413">Isomerase</keyword>
<dbReference type="GO" id="GO:0006048">
    <property type="term" value="P:UDP-N-acetylglucosamine biosynthetic process"/>
    <property type="evidence" value="ECO:0007669"/>
    <property type="project" value="TreeGrafter"/>
</dbReference>
<dbReference type="GO" id="GO:0008966">
    <property type="term" value="F:phosphoglucosamine mutase activity"/>
    <property type="evidence" value="ECO:0007669"/>
    <property type="project" value="UniProtKB-EC"/>
</dbReference>
<dbReference type="Pfam" id="PF02878">
    <property type="entry name" value="PGM_PMM_I"/>
    <property type="match status" value="1"/>
</dbReference>
<dbReference type="Pfam" id="PF00408">
    <property type="entry name" value="PGM_PMM_IV"/>
    <property type="match status" value="1"/>
</dbReference>
<proteinExistence type="inferred from homology"/>
<dbReference type="InterPro" id="IPR005846">
    <property type="entry name" value="A-D-PHexomutase_a/b/a-III"/>
</dbReference>
<evidence type="ECO:0000256" key="6">
    <source>
        <dbReference type="ARBA" id="ARBA00023235"/>
    </source>
</evidence>
<dbReference type="Gene3D" id="3.30.310.50">
    <property type="entry name" value="Alpha-D-phosphohexomutase, C-terminal domain"/>
    <property type="match status" value="1"/>
</dbReference>
<evidence type="ECO:0000259" key="8">
    <source>
        <dbReference type="Pfam" id="PF02878"/>
    </source>
</evidence>
<dbReference type="InterPro" id="IPR016066">
    <property type="entry name" value="A-D-PHexomutase_CS"/>
</dbReference>
<dbReference type="InterPro" id="IPR050060">
    <property type="entry name" value="Phosphoglucosamine_mutase"/>
</dbReference>
<dbReference type="GO" id="GO:0004615">
    <property type="term" value="F:phosphomannomutase activity"/>
    <property type="evidence" value="ECO:0007669"/>
    <property type="project" value="TreeGrafter"/>
</dbReference>
<accession>A0A3B0TUU3</accession>
<sequence length="447" mass="48780">MTRKYFGTDGIRGQVNGHKLIPELALKVGMATGLSFKRGEHRHRVVIGKDTRRSGYMIENALTAGFTAVGMDVFLLGPMPTPAVAMLTRSLRADLGVMISASHNPFEDNGIKLFRSDGYKLSDSMEHEIEALIDADLTPRLAQGRDIGRAKRIEEAQTRYVEYAKRTLTRNADFTGLRVVVDCANGAAYRVAPDTLWELGAEVFPIAVSPDGFNINEKCGSTSPKRLAEKVRELRADIGIALDGDADRVLIIDEKGEVIDGDQLMATIAKSWHERDLLTGGGIAATVMSNLGLERHLESMGIRLERAQVGDRYVLESMRANGFNIGGEQSGHIILSDFTTTGDGLVAALQILQVMQNTGKPVSEVCSNFEKVPQILQNVKFNGGKPLENKLVKQIIRESEERLGDGGRLVIRMSGTEPLIRIMGQADDEALVATVIRQISAAIRQAA</sequence>
<dbReference type="InterPro" id="IPR016055">
    <property type="entry name" value="A-D-PHexomutase_a/b/a-I/II/III"/>
</dbReference>
<evidence type="ECO:0000256" key="1">
    <source>
        <dbReference type="ARBA" id="ARBA00001946"/>
    </source>
</evidence>
<dbReference type="InterPro" id="IPR006352">
    <property type="entry name" value="GlmM_bact"/>
</dbReference>
<name>A0A3B0TUU3_9ZZZZ</name>
<evidence type="ECO:0000256" key="5">
    <source>
        <dbReference type="ARBA" id="ARBA00022842"/>
    </source>
</evidence>
<evidence type="ECO:0000256" key="2">
    <source>
        <dbReference type="ARBA" id="ARBA00010231"/>
    </source>
</evidence>
<feature type="domain" description="Alpha-D-phosphohexomutase alpha/beta/alpha" evidence="10">
    <location>
        <begin position="260"/>
        <end position="369"/>
    </location>
</feature>
<dbReference type="GO" id="GO:0000287">
    <property type="term" value="F:magnesium ion binding"/>
    <property type="evidence" value="ECO:0007669"/>
    <property type="project" value="InterPro"/>
</dbReference>
<dbReference type="PRINTS" id="PR00509">
    <property type="entry name" value="PGMPMM"/>
</dbReference>
<evidence type="ECO:0000259" key="10">
    <source>
        <dbReference type="Pfam" id="PF02880"/>
    </source>
</evidence>
<dbReference type="PROSITE" id="PS00710">
    <property type="entry name" value="PGM_PMM"/>
    <property type="match status" value="1"/>
</dbReference>
<keyword evidence="5" id="KW-0460">Magnesium</keyword>
<dbReference type="PANTHER" id="PTHR42946">
    <property type="entry name" value="PHOSPHOHEXOSE MUTASE"/>
    <property type="match status" value="1"/>
</dbReference>
<dbReference type="FunFam" id="3.40.120.10:FF:000003">
    <property type="entry name" value="Phosphoglucosamine mutase"/>
    <property type="match status" value="1"/>
</dbReference>
<dbReference type="NCBIfam" id="NF008139">
    <property type="entry name" value="PRK10887.1"/>
    <property type="match status" value="1"/>
</dbReference>
<evidence type="ECO:0000256" key="3">
    <source>
        <dbReference type="ARBA" id="ARBA00022553"/>
    </source>
</evidence>
<feature type="domain" description="Alpha-D-phosphohexomutase alpha/beta/alpha" evidence="9">
    <location>
        <begin position="160"/>
        <end position="256"/>
    </location>
</feature>
<evidence type="ECO:0000259" key="9">
    <source>
        <dbReference type="Pfam" id="PF02879"/>
    </source>
</evidence>
<dbReference type="EC" id="5.4.2.10" evidence="11"/>
<dbReference type="FunFam" id="3.40.120.10:FF:000001">
    <property type="entry name" value="Phosphoglucosamine mutase"/>
    <property type="match status" value="1"/>
</dbReference>
<dbReference type="FunFam" id="3.30.310.50:FF:000001">
    <property type="entry name" value="Phosphoglucosamine mutase"/>
    <property type="match status" value="1"/>
</dbReference>
<dbReference type="GO" id="GO:0009252">
    <property type="term" value="P:peptidoglycan biosynthetic process"/>
    <property type="evidence" value="ECO:0007669"/>
    <property type="project" value="TreeGrafter"/>
</dbReference>
<keyword evidence="4" id="KW-0479">Metal-binding</keyword>
<dbReference type="InterPro" id="IPR036900">
    <property type="entry name" value="A-D-PHexomutase_C_sf"/>
</dbReference>
<dbReference type="Pfam" id="PF02880">
    <property type="entry name" value="PGM_PMM_III"/>
    <property type="match status" value="1"/>
</dbReference>
<dbReference type="PANTHER" id="PTHR42946:SF1">
    <property type="entry name" value="PHOSPHOGLUCOMUTASE (ALPHA-D-GLUCOSE-1,6-BISPHOSPHATE-DEPENDENT)"/>
    <property type="match status" value="1"/>
</dbReference>
<protein>
    <submittedName>
        <fullName evidence="11">Phosphoglucosamine mutase</fullName>
        <ecNumber evidence="11">5.4.2.10</ecNumber>
    </submittedName>
</protein>
<dbReference type="SUPFAM" id="SSF55957">
    <property type="entry name" value="Phosphoglucomutase, C-terminal domain"/>
    <property type="match status" value="1"/>
</dbReference>
<dbReference type="InterPro" id="IPR005844">
    <property type="entry name" value="A-D-PHexomutase_a/b/a-I"/>
</dbReference>
<dbReference type="CDD" id="cd05802">
    <property type="entry name" value="GlmM"/>
    <property type="match status" value="1"/>
</dbReference>
<feature type="domain" description="Alpha-D-phosphohexomutase C-terminal" evidence="7">
    <location>
        <begin position="378"/>
        <end position="439"/>
    </location>
</feature>
<dbReference type="Pfam" id="PF02879">
    <property type="entry name" value="PGM_PMM_II"/>
    <property type="match status" value="1"/>
</dbReference>
<evidence type="ECO:0000259" key="7">
    <source>
        <dbReference type="Pfam" id="PF00408"/>
    </source>
</evidence>
<comment type="cofactor">
    <cofactor evidence="1">
        <name>Mg(2+)</name>
        <dbReference type="ChEBI" id="CHEBI:18420"/>
    </cofactor>
</comment>
<keyword evidence="3" id="KW-0597">Phosphoprotein</keyword>
<dbReference type="EMBL" id="UOEO01000086">
    <property type="protein sequence ID" value="VAW18202.1"/>
    <property type="molecule type" value="Genomic_DNA"/>
</dbReference>
<gene>
    <name evidence="11" type="ORF">MNBD_ALPHA12-1165</name>
</gene>
<feature type="domain" description="Alpha-D-phosphohexomutase alpha/beta/alpha" evidence="8">
    <location>
        <begin position="3"/>
        <end position="136"/>
    </location>
</feature>
<dbReference type="HAMAP" id="MF_01554_B">
    <property type="entry name" value="GlmM_B"/>
    <property type="match status" value="1"/>
</dbReference>
<dbReference type="GO" id="GO:0005829">
    <property type="term" value="C:cytosol"/>
    <property type="evidence" value="ECO:0007669"/>
    <property type="project" value="TreeGrafter"/>
</dbReference>
<dbReference type="GO" id="GO:0005975">
    <property type="term" value="P:carbohydrate metabolic process"/>
    <property type="evidence" value="ECO:0007669"/>
    <property type="project" value="InterPro"/>
</dbReference>
<dbReference type="SUPFAM" id="SSF53738">
    <property type="entry name" value="Phosphoglucomutase, first 3 domains"/>
    <property type="match status" value="3"/>
</dbReference>
<dbReference type="InterPro" id="IPR005845">
    <property type="entry name" value="A-D-PHexomutase_a/b/a-II"/>
</dbReference>
<dbReference type="InterPro" id="IPR005843">
    <property type="entry name" value="A-D-PHexomutase_C"/>
</dbReference>
<evidence type="ECO:0000313" key="11">
    <source>
        <dbReference type="EMBL" id="VAW18202.1"/>
    </source>
</evidence>